<comment type="caution">
    <text evidence="1">The sequence shown here is derived from an EMBL/GenBank/DDBJ whole genome shotgun (WGS) entry which is preliminary data.</text>
</comment>
<organism evidence="1 2">
    <name type="scientific">Diphasiastrum complanatum</name>
    <name type="common">Issler's clubmoss</name>
    <name type="synonym">Lycopodium complanatum</name>
    <dbReference type="NCBI Taxonomy" id="34168"/>
    <lineage>
        <taxon>Eukaryota</taxon>
        <taxon>Viridiplantae</taxon>
        <taxon>Streptophyta</taxon>
        <taxon>Embryophyta</taxon>
        <taxon>Tracheophyta</taxon>
        <taxon>Lycopodiopsida</taxon>
        <taxon>Lycopodiales</taxon>
        <taxon>Lycopodiaceae</taxon>
        <taxon>Lycopodioideae</taxon>
        <taxon>Diphasiastrum</taxon>
    </lineage>
</organism>
<accession>A0ACC2D8K1</accession>
<gene>
    <name evidence="1" type="ORF">O6H91_07G110700</name>
</gene>
<name>A0ACC2D8K1_DIPCM</name>
<keyword evidence="2" id="KW-1185">Reference proteome</keyword>
<dbReference type="Proteomes" id="UP001162992">
    <property type="component" value="Chromosome 7"/>
</dbReference>
<proteinExistence type="predicted"/>
<evidence type="ECO:0000313" key="1">
    <source>
        <dbReference type="EMBL" id="KAJ7550636.1"/>
    </source>
</evidence>
<evidence type="ECO:0000313" key="2">
    <source>
        <dbReference type="Proteomes" id="UP001162992"/>
    </source>
</evidence>
<dbReference type="EMBL" id="CM055098">
    <property type="protein sequence ID" value="KAJ7550636.1"/>
    <property type="molecule type" value="Genomic_DNA"/>
</dbReference>
<protein>
    <submittedName>
        <fullName evidence="1">Uncharacterized protein</fullName>
    </submittedName>
</protein>
<sequence>MESEPWDLSPGWSTYLSLEIKKKYEIFERIGQGAFGEVYRGRRRADGLIVALKHSFHPQSSCREVEALRRLDHPNILKLMEYFVDGSNYFLILEYLPYNLFVIIESFLGLLGEAEIKGLMVQLLQGVAANHSTSILHRDLKPTNLLVANDGTLKIADFGQARKIGVNCETIRSRAEAKESDQDSAMSLNSTGDNLQKEKHLAKLDLPTKHPVIWDGRFGEQLCPSREEDNRLEGKDGNVVKETGQFCAKKVGELLEENNSITESNFDVGFYSQNYDDKKRAETAILGKVNSRFHKADNRSHGNAIIDGYLSSEKIESVECLNHSLSERTLEVDFQIEDFCHHKNAYHGLFCKGGNSSFPSEEHLFMEEKSELAGKGKGFGPVRYTRSVQKLAHGTVLKVKRTGNKPFANCGELFTKCSKNLSEPSDFEHSASVDLDVFLYHSYNSQNVEKKLIGQGDIASQIRGCELNGSIELNTPGSTGTSEGEHTGNTAAAFEDECVMDLPARNAKGIHYISTDTIDCDGLFLLDLSKDGVKLNDQDCKMHYDPQTPRQGSGEVEIVESSTPARFDLDGIMDSQQGIAKIKLGSPEAQVHAVSWSGALENLSKVEGTGIKLSKRKNVEGDTLLGTQNLVKSQEHFLGSNFSNEKIENCLVGRDNGDIGRFFNGGYANQVTEHGRLTVAESEEEWGILEAGDEDFLPETGNEAKWYDCEDVLKEGNYSSWFGDLTSVSKDYVVRKVSNELKISERYCELTCDGSWLGHKSENHCSSVICSPVTHSGYIGSDKRLHISEIECFQSNSVSVDDADDIQIQDDRLKPVESDLSSTDQRFKEASLGKKDGNRGFPAFDGVYSFGSRPSLQPDEREESILSVLDPRLNGKKRNGLDCTHNQDGVQFLDNNQGYDDEEEGPGPPVVSPVEKDCQSIGGSVISQGVGQAFPNQFCCCSLCLEHPPNSSSQMASRNKEKFQDLTWNMYSSCKPPLSGQTSNATEGSLLELTGCVGTRWYRAPELLYGCTSYGTGIDLWAVGCIFGELLAGQPLFPGSTDIDQLSRVIKILGVPKEENWPGVSKLADYNKISFDDNCVPLGLEEILPSASEASRKFLSKLFVYDPEKRLSAEEALKDEYFLQDPLPVLPQNFPALTERQSLGQEDWHEWKEPCSSSSDFEVLDFAGY</sequence>
<reference evidence="2" key="1">
    <citation type="journal article" date="2024" name="Proc. Natl. Acad. Sci. U.S.A.">
        <title>Extraordinary preservation of gene collinearity over three hundred million years revealed in homosporous lycophytes.</title>
        <authorList>
            <person name="Li C."/>
            <person name="Wickell D."/>
            <person name="Kuo L.Y."/>
            <person name="Chen X."/>
            <person name="Nie B."/>
            <person name="Liao X."/>
            <person name="Peng D."/>
            <person name="Ji J."/>
            <person name="Jenkins J."/>
            <person name="Williams M."/>
            <person name="Shu S."/>
            <person name="Plott C."/>
            <person name="Barry K."/>
            <person name="Rajasekar S."/>
            <person name="Grimwood J."/>
            <person name="Han X."/>
            <person name="Sun S."/>
            <person name="Hou Z."/>
            <person name="He W."/>
            <person name="Dai G."/>
            <person name="Sun C."/>
            <person name="Schmutz J."/>
            <person name="Leebens-Mack J.H."/>
            <person name="Li F.W."/>
            <person name="Wang L."/>
        </authorList>
    </citation>
    <scope>NUCLEOTIDE SEQUENCE [LARGE SCALE GENOMIC DNA]</scope>
    <source>
        <strain evidence="2">cv. PW_Plant_1</strain>
    </source>
</reference>